<dbReference type="RefSeq" id="WP_406792784.1">
    <property type="nucleotide sequence ID" value="NZ_JBJHZX010000020.1"/>
</dbReference>
<dbReference type="EMBL" id="JBJHZX010000020">
    <property type="protein sequence ID" value="MFL0196679.1"/>
    <property type="molecule type" value="Genomic_DNA"/>
</dbReference>
<dbReference type="PROSITE" id="PS50846">
    <property type="entry name" value="HMA_2"/>
    <property type="match status" value="1"/>
</dbReference>
<dbReference type="InterPro" id="IPR017969">
    <property type="entry name" value="Heavy-metal-associated_CS"/>
</dbReference>
<feature type="domain" description="HMA" evidence="2">
    <location>
        <begin position="7"/>
        <end position="72"/>
    </location>
</feature>
<protein>
    <submittedName>
        <fullName evidence="3">Heavy-metal-associated domain-containing protein</fullName>
    </submittedName>
</protein>
<reference evidence="3 4" key="1">
    <citation type="submission" date="2024-11" db="EMBL/GenBank/DDBJ databases">
        <authorList>
            <person name="Heng Y.C."/>
            <person name="Lim A.C.H."/>
            <person name="Lee J.K.Y."/>
            <person name="Kittelmann S."/>
        </authorList>
    </citation>
    <scope>NUCLEOTIDE SEQUENCE [LARGE SCALE GENOMIC DNA]</scope>
    <source>
        <strain evidence="3 4">WILCCON 0269</strain>
    </source>
</reference>
<dbReference type="PROSITE" id="PS01047">
    <property type="entry name" value="HMA_1"/>
    <property type="match status" value="1"/>
</dbReference>
<keyword evidence="4" id="KW-1185">Reference proteome</keyword>
<dbReference type="CDD" id="cd00371">
    <property type="entry name" value="HMA"/>
    <property type="match status" value="1"/>
</dbReference>
<organism evidence="3 4">
    <name type="scientific">Candidatus Clostridium eludens</name>
    <dbReference type="NCBI Taxonomy" id="3381663"/>
    <lineage>
        <taxon>Bacteria</taxon>
        <taxon>Bacillati</taxon>
        <taxon>Bacillota</taxon>
        <taxon>Clostridia</taxon>
        <taxon>Eubacteriales</taxon>
        <taxon>Clostridiaceae</taxon>
        <taxon>Clostridium</taxon>
    </lineage>
</organism>
<dbReference type="PRINTS" id="PR00944">
    <property type="entry name" value="CUEXPORT"/>
</dbReference>
<dbReference type="InterPro" id="IPR006121">
    <property type="entry name" value="HMA_dom"/>
</dbReference>
<dbReference type="Pfam" id="PF00403">
    <property type="entry name" value="HMA"/>
    <property type="match status" value="1"/>
</dbReference>
<dbReference type="InterPro" id="IPR036163">
    <property type="entry name" value="HMA_dom_sf"/>
</dbReference>
<dbReference type="Proteomes" id="UP001623660">
    <property type="component" value="Unassembled WGS sequence"/>
</dbReference>
<evidence type="ECO:0000256" key="1">
    <source>
        <dbReference type="ARBA" id="ARBA00022723"/>
    </source>
</evidence>
<evidence type="ECO:0000313" key="3">
    <source>
        <dbReference type="EMBL" id="MFL0196679.1"/>
    </source>
</evidence>
<evidence type="ECO:0000313" key="4">
    <source>
        <dbReference type="Proteomes" id="UP001623660"/>
    </source>
</evidence>
<evidence type="ECO:0000259" key="2">
    <source>
        <dbReference type="PROSITE" id="PS50846"/>
    </source>
</evidence>
<sequence length="77" mass="8393">MLFKGKIKKIIHVEGMECQHCVNHVKSALESIEGVSNVKVDLGSKTAVIKSSSEISDSHIQQIVKEAGYEVKGIEKA</sequence>
<dbReference type="InterPro" id="IPR000428">
    <property type="entry name" value="Cu-bd"/>
</dbReference>
<name>A0ABW8SL79_9CLOT</name>
<keyword evidence="1" id="KW-0479">Metal-binding</keyword>
<proteinExistence type="predicted"/>
<gene>
    <name evidence="3" type="ORF">ACJDU8_14085</name>
</gene>
<comment type="caution">
    <text evidence="3">The sequence shown here is derived from an EMBL/GenBank/DDBJ whole genome shotgun (WGS) entry which is preliminary data.</text>
</comment>
<accession>A0ABW8SL79</accession>
<dbReference type="SUPFAM" id="SSF55008">
    <property type="entry name" value="HMA, heavy metal-associated domain"/>
    <property type="match status" value="1"/>
</dbReference>
<dbReference type="Gene3D" id="3.30.70.100">
    <property type="match status" value="1"/>
</dbReference>